<dbReference type="InterPro" id="IPR002771">
    <property type="entry name" value="Multi_antbiot-R_MarC"/>
</dbReference>
<dbReference type="PANTHER" id="PTHR33508:SF1">
    <property type="entry name" value="UPF0056 MEMBRANE PROTEIN YHCE"/>
    <property type="match status" value="1"/>
</dbReference>
<comment type="caution">
    <text evidence="8">The sequence shown here is derived from an EMBL/GenBank/DDBJ whole genome shotgun (WGS) entry which is preliminary data.</text>
</comment>
<feature type="transmembrane region" description="Helical" evidence="7">
    <location>
        <begin position="189"/>
        <end position="207"/>
    </location>
</feature>
<evidence type="ECO:0000256" key="5">
    <source>
        <dbReference type="ARBA" id="ARBA00022989"/>
    </source>
</evidence>
<feature type="transmembrane region" description="Helical" evidence="7">
    <location>
        <begin position="80"/>
        <end position="98"/>
    </location>
</feature>
<evidence type="ECO:0000256" key="7">
    <source>
        <dbReference type="RuleBase" id="RU362048"/>
    </source>
</evidence>
<evidence type="ECO:0000313" key="9">
    <source>
        <dbReference type="Proteomes" id="UP000076023"/>
    </source>
</evidence>
<keyword evidence="3" id="KW-1003">Cell membrane</keyword>
<accession>A0A146G3C7</accession>
<organism evidence="8 9">
    <name type="scientific">Terrimicrobium sacchariphilum</name>
    <dbReference type="NCBI Taxonomy" id="690879"/>
    <lineage>
        <taxon>Bacteria</taxon>
        <taxon>Pseudomonadati</taxon>
        <taxon>Verrucomicrobiota</taxon>
        <taxon>Terrimicrobiia</taxon>
        <taxon>Terrimicrobiales</taxon>
        <taxon>Terrimicrobiaceae</taxon>
        <taxon>Terrimicrobium</taxon>
    </lineage>
</organism>
<keyword evidence="6 7" id="KW-0472">Membrane</keyword>
<feature type="transmembrane region" description="Helical" evidence="7">
    <location>
        <begin position="13"/>
        <end position="34"/>
    </location>
</feature>
<dbReference type="InParanoid" id="A0A146G3C7"/>
<keyword evidence="4 7" id="KW-0812">Transmembrane</keyword>
<feature type="transmembrane region" description="Helical" evidence="7">
    <location>
        <begin position="118"/>
        <end position="140"/>
    </location>
</feature>
<dbReference type="NCBIfam" id="TIGR00427">
    <property type="entry name" value="NAAT family transporter"/>
    <property type="match status" value="1"/>
</dbReference>
<dbReference type="PANTHER" id="PTHR33508">
    <property type="entry name" value="UPF0056 MEMBRANE PROTEIN YHCE"/>
    <property type="match status" value="1"/>
</dbReference>
<evidence type="ECO:0000256" key="2">
    <source>
        <dbReference type="ARBA" id="ARBA00009784"/>
    </source>
</evidence>
<comment type="subcellular location">
    <subcellularLocation>
        <location evidence="1 7">Cell membrane</location>
        <topology evidence="1 7">Multi-pass membrane protein</topology>
    </subcellularLocation>
</comment>
<keyword evidence="9" id="KW-1185">Reference proteome</keyword>
<gene>
    <name evidence="8" type="ORF">TSACC_2548</name>
</gene>
<evidence type="ECO:0000313" key="8">
    <source>
        <dbReference type="EMBL" id="GAT32151.1"/>
    </source>
</evidence>
<evidence type="ECO:0000256" key="3">
    <source>
        <dbReference type="ARBA" id="ARBA00022475"/>
    </source>
</evidence>
<dbReference type="EMBL" id="BDCO01000002">
    <property type="protein sequence ID" value="GAT32151.1"/>
    <property type="molecule type" value="Genomic_DNA"/>
</dbReference>
<protein>
    <recommendedName>
        <fullName evidence="7">UPF0056 membrane protein</fullName>
    </recommendedName>
</protein>
<name>A0A146G3C7_TERSA</name>
<comment type="similarity">
    <text evidence="2 7">Belongs to the UPF0056 (MarC) family.</text>
</comment>
<dbReference type="GO" id="GO:0005886">
    <property type="term" value="C:plasma membrane"/>
    <property type="evidence" value="ECO:0007669"/>
    <property type="project" value="UniProtKB-SubCell"/>
</dbReference>
<evidence type="ECO:0000256" key="1">
    <source>
        <dbReference type="ARBA" id="ARBA00004651"/>
    </source>
</evidence>
<dbReference type="Proteomes" id="UP000076023">
    <property type="component" value="Unassembled WGS sequence"/>
</dbReference>
<keyword evidence="5 7" id="KW-1133">Transmembrane helix</keyword>
<reference evidence="9" key="1">
    <citation type="journal article" date="2017" name="Genome Announc.">
        <title>Draft Genome Sequence of Terrimicrobium sacchariphilum NM-5T, a Facultative Anaerobic Soil Bacterium of the Class Spartobacteria.</title>
        <authorList>
            <person name="Qiu Y.L."/>
            <person name="Tourlousse D.M."/>
            <person name="Matsuura N."/>
            <person name="Ohashi A."/>
            <person name="Sekiguchi Y."/>
        </authorList>
    </citation>
    <scope>NUCLEOTIDE SEQUENCE [LARGE SCALE GENOMIC DNA]</scope>
    <source>
        <strain evidence="9">NM-5</strain>
    </source>
</reference>
<dbReference type="Pfam" id="PF01914">
    <property type="entry name" value="MarC"/>
    <property type="match status" value="1"/>
</dbReference>
<evidence type="ECO:0000256" key="6">
    <source>
        <dbReference type="ARBA" id="ARBA00023136"/>
    </source>
</evidence>
<sequence>MQAGKLMPGLPEILKALIAIVVLINPLEGVPIYLSRAAKLSDAERLKTARKASITVLILLLAAMAGGKAVLYLFGIQIASFTMAGGLIILLIALNMVLSSPKDDPSSGGSGDFSIVPLGTPLLAGPGPISSVIIFSSQGIGGHDTLWMSDVVLLAIIIAASAITYLCLRVAIPVGKLLGTTGINVMTRLAGILVAAIAVQMIVSGALKSFPAWQ</sequence>
<evidence type="ECO:0000256" key="4">
    <source>
        <dbReference type="ARBA" id="ARBA00022692"/>
    </source>
</evidence>
<feature type="transmembrane region" description="Helical" evidence="7">
    <location>
        <begin position="146"/>
        <end position="168"/>
    </location>
</feature>
<dbReference type="AlphaFoldDB" id="A0A146G3C7"/>
<feature type="transmembrane region" description="Helical" evidence="7">
    <location>
        <begin position="54"/>
        <end position="74"/>
    </location>
</feature>
<proteinExistence type="inferred from homology"/>